<sequence>MAKKIKPSSDVKWIAPEYYHYPKTELWIWSSVFVAILLIAFSLWQKNFLFAVFLGIAELLIVSWSARKPHKMTFTISENGVRLDQKKFYTYDELLGFAVIKPGFDDQYFELVLETKSHINQFVKIMLPKERRADVFEAINTHLDEIEYEETVFERIEHILGF</sequence>
<organism evidence="2 3">
    <name type="scientific">Candidatus Harrisonbacteria bacterium CG10_big_fil_rev_8_21_14_0_10_42_17</name>
    <dbReference type="NCBI Taxonomy" id="1974584"/>
    <lineage>
        <taxon>Bacteria</taxon>
        <taxon>Candidatus Harrisoniibacteriota</taxon>
    </lineage>
</organism>
<feature type="transmembrane region" description="Helical" evidence="1">
    <location>
        <begin position="26"/>
        <end position="44"/>
    </location>
</feature>
<gene>
    <name evidence="2" type="ORF">COU08_03455</name>
</gene>
<keyword evidence="1" id="KW-1133">Transmembrane helix</keyword>
<dbReference type="AlphaFoldDB" id="A0A2M6WHI0"/>
<evidence type="ECO:0000256" key="1">
    <source>
        <dbReference type="SAM" id="Phobius"/>
    </source>
</evidence>
<evidence type="ECO:0000313" key="2">
    <source>
        <dbReference type="EMBL" id="PIT92245.1"/>
    </source>
</evidence>
<reference evidence="3" key="1">
    <citation type="submission" date="2017-09" db="EMBL/GenBank/DDBJ databases">
        <title>Depth-based differentiation of microbial function through sediment-hosted aquifers and enrichment of novel symbionts in the deep terrestrial subsurface.</title>
        <authorList>
            <person name="Probst A.J."/>
            <person name="Ladd B."/>
            <person name="Jarett J.K."/>
            <person name="Geller-Mcgrath D.E."/>
            <person name="Sieber C.M.K."/>
            <person name="Emerson J.B."/>
            <person name="Anantharaman K."/>
            <person name="Thomas B.C."/>
            <person name="Malmstrom R."/>
            <person name="Stieglmeier M."/>
            <person name="Klingl A."/>
            <person name="Woyke T."/>
            <person name="Ryan C.M."/>
            <person name="Banfield J.F."/>
        </authorList>
    </citation>
    <scope>NUCLEOTIDE SEQUENCE [LARGE SCALE GENOMIC DNA]</scope>
</reference>
<accession>A0A2M6WHI0</accession>
<keyword evidence="1" id="KW-0812">Transmembrane</keyword>
<evidence type="ECO:0000313" key="3">
    <source>
        <dbReference type="Proteomes" id="UP000228635"/>
    </source>
</evidence>
<name>A0A2M6WHI0_9BACT</name>
<feature type="transmembrane region" description="Helical" evidence="1">
    <location>
        <begin position="50"/>
        <end position="66"/>
    </location>
</feature>
<dbReference type="EMBL" id="PFBA01000029">
    <property type="protein sequence ID" value="PIT92245.1"/>
    <property type="molecule type" value="Genomic_DNA"/>
</dbReference>
<proteinExistence type="predicted"/>
<protein>
    <recommendedName>
        <fullName evidence="4">DUF5673 domain-containing protein</fullName>
    </recommendedName>
</protein>
<evidence type="ECO:0008006" key="4">
    <source>
        <dbReference type="Google" id="ProtNLM"/>
    </source>
</evidence>
<dbReference type="Proteomes" id="UP000228635">
    <property type="component" value="Unassembled WGS sequence"/>
</dbReference>
<comment type="caution">
    <text evidence="2">The sequence shown here is derived from an EMBL/GenBank/DDBJ whole genome shotgun (WGS) entry which is preliminary data.</text>
</comment>
<keyword evidence="1" id="KW-0472">Membrane</keyword>